<dbReference type="NCBIfam" id="NF004440">
    <property type="entry name" value="PRK05777.1-3"/>
    <property type="match status" value="1"/>
</dbReference>
<feature type="domain" description="NADH:quinone oxidoreductase/Mrp antiporter transmembrane" evidence="7">
    <location>
        <begin position="118"/>
        <end position="413"/>
    </location>
</feature>
<reference evidence="8 9" key="1">
    <citation type="submission" date="2020-08" db="EMBL/GenBank/DDBJ databases">
        <title>Complete genome sequence of Entomobacter blattae G55GP.</title>
        <authorList>
            <person name="Poehlein A."/>
            <person name="Guzman J."/>
            <person name="Daniel R."/>
            <person name="Vilcinskas A."/>
        </authorList>
    </citation>
    <scope>NUCLEOTIDE SEQUENCE [LARGE SCALE GENOMIC DNA]</scope>
    <source>
        <strain evidence="8 9">G55GP</strain>
    </source>
</reference>
<feature type="transmembrane region" description="Helical" evidence="5">
    <location>
        <begin position="321"/>
        <end position="342"/>
    </location>
</feature>
<dbReference type="EC" id="7.1.1.-" evidence="5"/>
<feature type="transmembrane region" description="Helical" evidence="5">
    <location>
        <begin position="363"/>
        <end position="385"/>
    </location>
</feature>
<dbReference type="GO" id="GO:0050136">
    <property type="term" value="F:NADH dehydrogenase (quinone) (non-electrogenic) activity"/>
    <property type="evidence" value="ECO:0007669"/>
    <property type="project" value="UniProtKB-UniRule"/>
</dbReference>
<dbReference type="GO" id="GO:0012505">
    <property type="term" value="C:endomembrane system"/>
    <property type="evidence" value="ECO:0007669"/>
    <property type="project" value="UniProtKB-SubCell"/>
</dbReference>
<feature type="transmembrane region" description="Helical" evidence="5">
    <location>
        <begin position="32"/>
        <end position="51"/>
    </location>
</feature>
<dbReference type="InterPro" id="IPR010096">
    <property type="entry name" value="NADH-Q_OxRdtase_suN/2"/>
</dbReference>
<dbReference type="AlphaFoldDB" id="A0A7H1NSY1"/>
<keyword evidence="5" id="KW-1278">Translocase</keyword>
<dbReference type="GO" id="GO:0048038">
    <property type="term" value="F:quinone binding"/>
    <property type="evidence" value="ECO:0007669"/>
    <property type="project" value="UniProtKB-KW"/>
</dbReference>
<dbReference type="Pfam" id="PF00361">
    <property type="entry name" value="Proton_antipo_M"/>
    <property type="match status" value="1"/>
</dbReference>
<dbReference type="EMBL" id="CP060244">
    <property type="protein sequence ID" value="QNT78891.1"/>
    <property type="molecule type" value="Genomic_DNA"/>
</dbReference>
<comment type="function">
    <text evidence="5">NDH-1 shuttles electrons from NADH, via FMN and iron-sulfur (Fe-S) centers, to quinones in the respiratory chain. The immediate electron acceptor for the enzyme in this species is believed to be ubiquinone. Couples the redox reaction to proton translocation (for every two electrons transferred, four hydrogen ions are translocated across the cytoplasmic membrane), and thus conserves the redox energy in a proton gradient.</text>
</comment>
<evidence type="ECO:0000259" key="7">
    <source>
        <dbReference type="Pfam" id="PF00361"/>
    </source>
</evidence>
<keyword evidence="9" id="KW-1185">Reference proteome</keyword>
<feature type="transmembrane region" description="Helical" evidence="5">
    <location>
        <begin position="71"/>
        <end position="87"/>
    </location>
</feature>
<evidence type="ECO:0000256" key="2">
    <source>
        <dbReference type="ARBA" id="ARBA00022692"/>
    </source>
</evidence>
<feature type="transmembrane region" description="Helical" evidence="5">
    <location>
        <begin position="293"/>
        <end position="315"/>
    </location>
</feature>
<keyword evidence="8" id="KW-0560">Oxidoreductase</keyword>
<comment type="similarity">
    <text evidence="5">Belongs to the complex I subunit 2 family.</text>
</comment>
<keyword evidence="2 5" id="KW-0812">Transmembrane</keyword>
<dbReference type="HAMAP" id="MF_00445">
    <property type="entry name" value="NDH1_NuoN_1"/>
    <property type="match status" value="1"/>
</dbReference>
<keyword evidence="4 5" id="KW-0472">Membrane</keyword>
<accession>A0A7H1NSY1</accession>
<evidence type="ECO:0000256" key="4">
    <source>
        <dbReference type="ARBA" id="ARBA00023136"/>
    </source>
</evidence>
<feature type="transmembrane region" description="Helical" evidence="5">
    <location>
        <begin position="6"/>
        <end position="25"/>
    </location>
</feature>
<feature type="transmembrane region" description="Helical" evidence="5">
    <location>
        <begin position="99"/>
        <end position="116"/>
    </location>
</feature>
<name>A0A7H1NSY1_9PROT</name>
<proteinExistence type="inferred from homology"/>
<feature type="transmembrane region" description="Helical" evidence="5">
    <location>
        <begin position="397"/>
        <end position="418"/>
    </location>
</feature>
<feature type="transmembrane region" description="Helical" evidence="5">
    <location>
        <begin position="234"/>
        <end position="255"/>
    </location>
</feature>
<feature type="transmembrane region" description="Helical" evidence="5">
    <location>
        <begin position="439"/>
        <end position="465"/>
    </location>
</feature>
<evidence type="ECO:0000313" key="9">
    <source>
        <dbReference type="Proteomes" id="UP000516349"/>
    </source>
</evidence>
<keyword evidence="5" id="KW-0813">Transport</keyword>
<dbReference type="PANTHER" id="PTHR22773">
    <property type="entry name" value="NADH DEHYDROGENASE"/>
    <property type="match status" value="1"/>
</dbReference>
<evidence type="ECO:0000256" key="6">
    <source>
        <dbReference type="RuleBase" id="RU000320"/>
    </source>
</evidence>
<keyword evidence="5" id="KW-0520">NAD</keyword>
<protein>
    <recommendedName>
        <fullName evidence="5">NADH-quinone oxidoreductase subunit N</fullName>
        <ecNumber evidence="5">7.1.1.-</ecNumber>
    </recommendedName>
    <alternativeName>
        <fullName evidence="5">NADH dehydrogenase I subunit N</fullName>
    </alternativeName>
    <alternativeName>
        <fullName evidence="5">NDH-1 subunit N</fullName>
    </alternativeName>
</protein>
<dbReference type="RefSeq" id="WP_203413110.1">
    <property type="nucleotide sequence ID" value="NZ_CP060244.1"/>
</dbReference>
<comment type="subcellular location">
    <subcellularLocation>
        <location evidence="5">Cell membrane</location>
        <topology evidence="5">Multi-pass membrane protein</topology>
    </subcellularLocation>
    <subcellularLocation>
        <location evidence="1">Endomembrane system</location>
        <topology evidence="1">Multi-pass membrane protein</topology>
    </subcellularLocation>
    <subcellularLocation>
        <location evidence="6">Membrane</location>
        <topology evidence="6">Multi-pass membrane protein</topology>
    </subcellularLocation>
</comment>
<keyword evidence="5" id="KW-0874">Quinone</keyword>
<keyword evidence="5" id="KW-0830">Ubiquinone</keyword>
<sequence>MNWNLALPEILLSASGLLILLFGLVQKKEQSAFICTMLTIASFIACIFLVGTSSDGVAYNGAFINDSFAKFIKILILIAAIFTLILATEFNGFEKIDKFEFPVLILFSTVGALIMASAENLITLFVGLELSSLALYILCAFARDSILSAESGLKYFVLGSLASGILLYGASLVYGYTGTLDYRGIKSALLATSQIYPGLIIGIVFILIGLSFKLSAVPFHMWTPDVYQGAPTSVTTYLASAPKFAAFALLLRVISGPFGHTYYQWQLLIEIISIASILVGAIAAIAQTNIKRLMAYSSIGHMGFALMGVAAATPLGLRGSLIYLTAYLFMNAGAFAVIAALRRKGHAVESIYDFAGMAQKNKSLALAMAIFMFSMVGVPPLAGFFGKFMVFYAALSAHLYTLVIFALIGSIITAFYYLRIIKIMYFDPSIEGIDTVPSSYSFISLVTGIVTVAFILVLGPITMAAQSAASVLFN</sequence>
<feature type="transmembrane region" description="Helical" evidence="5">
    <location>
        <begin position="195"/>
        <end position="214"/>
    </location>
</feature>
<feature type="transmembrane region" description="Helical" evidence="5">
    <location>
        <begin position="267"/>
        <end position="286"/>
    </location>
</feature>
<dbReference type="GO" id="GO:0042773">
    <property type="term" value="P:ATP synthesis coupled electron transport"/>
    <property type="evidence" value="ECO:0007669"/>
    <property type="project" value="InterPro"/>
</dbReference>
<dbReference type="NCBIfam" id="TIGR01770">
    <property type="entry name" value="NDH_I_N"/>
    <property type="match status" value="1"/>
</dbReference>
<evidence type="ECO:0000256" key="3">
    <source>
        <dbReference type="ARBA" id="ARBA00022989"/>
    </source>
</evidence>
<keyword evidence="5" id="KW-1003">Cell membrane</keyword>
<feature type="transmembrane region" description="Helical" evidence="5">
    <location>
        <begin position="155"/>
        <end position="175"/>
    </location>
</feature>
<comment type="catalytic activity">
    <reaction evidence="5">
        <text>a quinone + NADH + 5 H(+)(in) = a quinol + NAD(+) + 4 H(+)(out)</text>
        <dbReference type="Rhea" id="RHEA:57888"/>
        <dbReference type="ChEBI" id="CHEBI:15378"/>
        <dbReference type="ChEBI" id="CHEBI:24646"/>
        <dbReference type="ChEBI" id="CHEBI:57540"/>
        <dbReference type="ChEBI" id="CHEBI:57945"/>
        <dbReference type="ChEBI" id="CHEBI:132124"/>
    </reaction>
</comment>
<dbReference type="KEGG" id="ebla:JGUZn3_16730"/>
<gene>
    <name evidence="5 8" type="primary">nuoN</name>
    <name evidence="8" type="ORF">JGUZn3_16730</name>
</gene>
<dbReference type="GO" id="GO:0008137">
    <property type="term" value="F:NADH dehydrogenase (ubiquinone) activity"/>
    <property type="evidence" value="ECO:0007669"/>
    <property type="project" value="InterPro"/>
</dbReference>
<comment type="subunit">
    <text evidence="5">NDH-1 is composed of 14 different subunits. Subunits NuoA, H, J, K, L, M, N constitute the membrane sector of the complex.</text>
</comment>
<keyword evidence="3 5" id="KW-1133">Transmembrane helix</keyword>
<evidence type="ECO:0000256" key="5">
    <source>
        <dbReference type="HAMAP-Rule" id="MF_00445"/>
    </source>
</evidence>
<dbReference type="GO" id="GO:0005886">
    <property type="term" value="C:plasma membrane"/>
    <property type="evidence" value="ECO:0007669"/>
    <property type="project" value="UniProtKB-SubCell"/>
</dbReference>
<evidence type="ECO:0000313" key="8">
    <source>
        <dbReference type="EMBL" id="QNT78891.1"/>
    </source>
</evidence>
<evidence type="ECO:0000256" key="1">
    <source>
        <dbReference type="ARBA" id="ARBA00004127"/>
    </source>
</evidence>
<dbReference type="InterPro" id="IPR001750">
    <property type="entry name" value="ND/Mrp_TM"/>
</dbReference>
<dbReference type="Proteomes" id="UP000516349">
    <property type="component" value="Chromosome"/>
</dbReference>
<dbReference type="PRINTS" id="PR01434">
    <property type="entry name" value="NADHDHGNASE5"/>
</dbReference>
<feature type="transmembrane region" description="Helical" evidence="5">
    <location>
        <begin position="122"/>
        <end position="143"/>
    </location>
</feature>
<organism evidence="8 9">
    <name type="scientific">Entomobacter blattae</name>
    <dbReference type="NCBI Taxonomy" id="2762277"/>
    <lineage>
        <taxon>Bacteria</taxon>
        <taxon>Pseudomonadati</taxon>
        <taxon>Pseudomonadota</taxon>
        <taxon>Alphaproteobacteria</taxon>
        <taxon>Acetobacterales</taxon>
        <taxon>Acetobacteraceae</taxon>
        <taxon>Entomobacter</taxon>
    </lineage>
</organism>